<protein>
    <submittedName>
        <fullName evidence="2">DNA packaging protein</fullName>
    </submittedName>
</protein>
<evidence type="ECO:0000313" key="2">
    <source>
        <dbReference type="EMBL" id="DAI59055.1"/>
    </source>
</evidence>
<sequence length="46" mass="5268">MSKLFSVNWWVSQFISVFMTMVFIYLIKLMLGKVNIPIASDIADAV</sequence>
<dbReference type="EMBL" id="BK031033">
    <property type="protein sequence ID" value="DAI59055.1"/>
    <property type="molecule type" value="Genomic_DNA"/>
</dbReference>
<keyword evidence="1" id="KW-0812">Transmembrane</keyword>
<keyword evidence="1" id="KW-1133">Transmembrane helix</keyword>
<accession>A0A8S5VYC3</accession>
<name>A0A8S5VYC3_9VIRU</name>
<proteinExistence type="predicted"/>
<organism evidence="2">
    <name type="scientific">Tectiviridae sp</name>
    <dbReference type="NCBI Taxonomy" id="2831614"/>
    <lineage>
        <taxon>Viruses</taxon>
        <taxon>Varidnaviria</taxon>
        <taxon>Bamfordvirae</taxon>
        <taxon>Preplasmiviricota</taxon>
        <taxon>Prepoliviricotina</taxon>
        <taxon>Tectiliviricetes</taxon>
        <taxon>Kalamavirales</taxon>
        <taxon>Tectiviridae</taxon>
    </lineage>
</organism>
<reference evidence="2" key="1">
    <citation type="journal article" date="2021" name="Proc. Natl. Acad. Sci. U.S.A.">
        <title>A Catalog of Tens of Thousands of Viruses from Human Metagenomes Reveals Hidden Associations with Chronic Diseases.</title>
        <authorList>
            <person name="Tisza M.J."/>
            <person name="Buck C.B."/>
        </authorList>
    </citation>
    <scope>NUCLEOTIDE SEQUENCE</scope>
    <source>
        <strain evidence="2">Ct3cV12</strain>
    </source>
</reference>
<keyword evidence="1" id="KW-0472">Membrane</keyword>
<evidence type="ECO:0000256" key="1">
    <source>
        <dbReference type="SAM" id="Phobius"/>
    </source>
</evidence>
<feature type="transmembrane region" description="Helical" evidence="1">
    <location>
        <begin position="6"/>
        <end position="27"/>
    </location>
</feature>